<dbReference type="AlphaFoldDB" id="A0A1X7A2I8"/>
<dbReference type="Proteomes" id="UP000193570">
    <property type="component" value="Unassembled WGS sequence"/>
</dbReference>
<reference evidence="2 3" key="1">
    <citation type="submission" date="2017-03" db="EMBL/GenBank/DDBJ databases">
        <authorList>
            <person name="Afonso C.L."/>
            <person name="Miller P.J."/>
            <person name="Scott M.A."/>
            <person name="Spackman E."/>
            <person name="Goraichik I."/>
            <person name="Dimitrov K.M."/>
            <person name="Suarez D.L."/>
            <person name="Swayne D.E."/>
        </authorList>
    </citation>
    <scope>NUCLEOTIDE SEQUENCE [LARGE SCALE GENOMIC DNA]</scope>
    <source>
        <strain evidence="2 3">CECT 8625</strain>
    </source>
</reference>
<organism evidence="2 3">
    <name type="scientific">Roseivivax jejudonensis</name>
    <dbReference type="NCBI Taxonomy" id="1529041"/>
    <lineage>
        <taxon>Bacteria</taxon>
        <taxon>Pseudomonadati</taxon>
        <taxon>Pseudomonadota</taxon>
        <taxon>Alphaproteobacteria</taxon>
        <taxon>Rhodobacterales</taxon>
        <taxon>Roseobacteraceae</taxon>
        <taxon>Roseivivax</taxon>
    </lineage>
</organism>
<accession>A0A1X7A2I8</accession>
<protein>
    <submittedName>
        <fullName evidence="2">Uncharacterized protein</fullName>
    </submittedName>
</protein>
<proteinExistence type="predicted"/>
<sequence>MTARRDMRDVPAARALRLRERGASPSRSPGFAGKMKGGPGA</sequence>
<evidence type="ECO:0000256" key="1">
    <source>
        <dbReference type="SAM" id="MobiDB-lite"/>
    </source>
</evidence>
<dbReference type="EMBL" id="FWFK01000007">
    <property type="protein sequence ID" value="SLN66799.1"/>
    <property type="molecule type" value="Genomic_DNA"/>
</dbReference>
<evidence type="ECO:0000313" key="3">
    <source>
        <dbReference type="Proteomes" id="UP000193570"/>
    </source>
</evidence>
<feature type="compositionally biased region" description="Basic and acidic residues" evidence="1">
    <location>
        <begin position="1"/>
        <end position="22"/>
    </location>
</feature>
<name>A0A1X7A2I8_9RHOB</name>
<evidence type="ECO:0000313" key="2">
    <source>
        <dbReference type="EMBL" id="SLN66799.1"/>
    </source>
</evidence>
<gene>
    <name evidence="2" type="ORF">ROJ8625_03402</name>
</gene>
<feature type="region of interest" description="Disordered" evidence="1">
    <location>
        <begin position="1"/>
        <end position="41"/>
    </location>
</feature>
<keyword evidence="3" id="KW-1185">Reference proteome</keyword>